<proteinExistence type="predicted"/>
<protein>
    <submittedName>
        <fullName evidence="1">Uncharacterized protein</fullName>
    </submittedName>
</protein>
<reference evidence="1" key="1">
    <citation type="submission" date="2023-10" db="EMBL/GenBank/DDBJ databases">
        <authorList>
            <person name="Rodriguez Cubillos JULIANA M."/>
            <person name="De Vega J."/>
        </authorList>
    </citation>
    <scope>NUCLEOTIDE SEQUENCE</scope>
</reference>
<sequence>MQCSYDTKGNSVPTILMLMQDRLYSQGELKESLKKVDFTWMNSIMAMIKDPEVDKAFGWVLEMEHHQRKLILPKKVQSLNGHLFCLREVARLLYCIIRNPLLVLMLKLLVVLP</sequence>
<keyword evidence="2" id="KW-1185">Reference proteome</keyword>
<gene>
    <name evidence="1" type="ORF">MILVUS5_LOCUS24048</name>
</gene>
<name>A0ACB0KJS3_TRIPR</name>
<dbReference type="Proteomes" id="UP001177021">
    <property type="component" value="Unassembled WGS sequence"/>
</dbReference>
<comment type="caution">
    <text evidence="1">The sequence shown here is derived from an EMBL/GenBank/DDBJ whole genome shotgun (WGS) entry which is preliminary data.</text>
</comment>
<accession>A0ACB0KJS3</accession>
<organism evidence="1 2">
    <name type="scientific">Trifolium pratense</name>
    <name type="common">Red clover</name>
    <dbReference type="NCBI Taxonomy" id="57577"/>
    <lineage>
        <taxon>Eukaryota</taxon>
        <taxon>Viridiplantae</taxon>
        <taxon>Streptophyta</taxon>
        <taxon>Embryophyta</taxon>
        <taxon>Tracheophyta</taxon>
        <taxon>Spermatophyta</taxon>
        <taxon>Magnoliopsida</taxon>
        <taxon>eudicotyledons</taxon>
        <taxon>Gunneridae</taxon>
        <taxon>Pentapetalae</taxon>
        <taxon>rosids</taxon>
        <taxon>fabids</taxon>
        <taxon>Fabales</taxon>
        <taxon>Fabaceae</taxon>
        <taxon>Papilionoideae</taxon>
        <taxon>50 kb inversion clade</taxon>
        <taxon>NPAAA clade</taxon>
        <taxon>Hologalegina</taxon>
        <taxon>IRL clade</taxon>
        <taxon>Trifolieae</taxon>
        <taxon>Trifolium</taxon>
    </lineage>
</organism>
<dbReference type="EMBL" id="CASHSV030000311">
    <property type="protein sequence ID" value="CAJ2657476.1"/>
    <property type="molecule type" value="Genomic_DNA"/>
</dbReference>
<evidence type="ECO:0000313" key="1">
    <source>
        <dbReference type="EMBL" id="CAJ2657476.1"/>
    </source>
</evidence>
<evidence type="ECO:0000313" key="2">
    <source>
        <dbReference type="Proteomes" id="UP001177021"/>
    </source>
</evidence>